<evidence type="ECO:0000313" key="6">
    <source>
        <dbReference type="Proteomes" id="UP000183487"/>
    </source>
</evidence>
<dbReference type="GO" id="GO:0008171">
    <property type="term" value="F:O-methyltransferase activity"/>
    <property type="evidence" value="ECO:0007669"/>
    <property type="project" value="InterPro"/>
</dbReference>
<organism evidence="5 6">
    <name type="scientific">Paraburkholderia fungorum</name>
    <dbReference type="NCBI Taxonomy" id="134537"/>
    <lineage>
        <taxon>Bacteria</taxon>
        <taxon>Pseudomonadati</taxon>
        <taxon>Pseudomonadota</taxon>
        <taxon>Betaproteobacteria</taxon>
        <taxon>Burkholderiales</taxon>
        <taxon>Burkholderiaceae</taxon>
        <taxon>Paraburkholderia</taxon>
    </lineage>
</organism>
<gene>
    <name evidence="5" type="ORF">SAMN05443245_4888</name>
</gene>
<dbReference type="PANTHER" id="PTHR43167:SF1">
    <property type="entry name" value="PUTATIVE (AFU_ORTHOLOGUE AFUA_6G01830)-RELATED"/>
    <property type="match status" value="1"/>
</dbReference>
<evidence type="ECO:0000313" key="5">
    <source>
        <dbReference type="EMBL" id="SDR34565.1"/>
    </source>
</evidence>
<dbReference type="RefSeq" id="WP_074769384.1">
    <property type="nucleotide sequence ID" value="NZ_FNKP01000002.1"/>
</dbReference>
<feature type="compositionally biased region" description="Low complexity" evidence="4">
    <location>
        <begin position="33"/>
        <end position="42"/>
    </location>
</feature>
<protein>
    <submittedName>
        <fullName evidence="5">Predicted O-methyltransferase YrrM</fullName>
    </submittedName>
</protein>
<dbReference type="Gene3D" id="3.40.50.150">
    <property type="entry name" value="Vaccinia Virus protein VP39"/>
    <property type="match status" value="1"/>
</dbReference>
<dbReference type="PROSITE" id="PS51682">
    <property type="entry name" value="SAM_OMT_I"/>
    <property type="match status" value="1"/>
</dbReference>
<feature type="region of interest" description="Disordered" evidence="4">
    <location>
        <begin position="17"/>
        <end position="54"/>
    </location>
</feature>
<evidence type="ECO:0000256" key="4">
    <source>
        <dbReference type="SAM" id="MobiDB-lite"/>
    </source>
</evidence>
<dbReference type="EMBL" id="FNKP01000002">
    <property type="protein sequence ID" value="SDR34565.1"/>
    <property type="molecule type" value="Genomic_DNA"/>
</dbReference>
<dbReference type="PANTHER" id="PTHR43167">
    <property type="entry name" value="PUTATIVE (AFU_ORTHOLOGUE AFUA_6G01830)-RELATED"/>
    <property type="match status" value="1"/>
</dbReference>
<dbReference type="InterPro" id="IPR029063">
    <property type="entry name" value="SAM-dependent_MTases_sf"/>
</dbReference>
<sequence length="215" mass="23896">MEQAVLAVLDAYHGPIDSANADGKTSRPQRKAQLQSSQLQQQPRVESNRRRYSTEQETGRLINILARSQRAPKILELGTSFGYSTIWLADAARAAGGRLTTIELHDYKSAYARDMSTQAGLAAYVDFQIGNAVVLIEDLRFQPDFVLIDVWKNLYEPCLEAVYPKLNSGAIIVAAKMNWPHDDDAKRYLTTVRAKPGLKSLSLAVGAGLEISRYR</sequence>
<dbReference type="Proteomes" id="UP000183487">
    <property type="component" value="Unassembled WGS sequence"/>
</dbReference>
<accession>A0A1H1IA07</accession>
<dbReference type="Pfam" id="PF13578">
    <property type="entry name" value="Methyltransf_24"/>
    <property type="match status" value="1"/>
</dbReference>
<dbReference type="SUPFAM" id="SSF53335">
    <property type="entry name" value="S-adenosyl-L-methionine-dependent methyltransferases"/>
    <property type="match status" value="1"/>
</dbReference>
<keyword evidence="1 5" id="KW-0489">Methyltransferase</keyword>
<keyword evidence="3" id="KW-0949">S-adenosyl-L-methionine</keyword>
<dbReference type="OrthoDB" id="9799672at2"/>
<dbReference type="GO" id="GO:0032259">
    <property type="term" value="P:methylation"/>
    <property type="evidence" value="ECO:0007669"/>
    <property type="project" value="UniProtKB-KW"/>
</dbReference>
<evidence type="ECO:0000256" key="1">
    <source>
        <dbReference type="ARBA" id="ARBA00022603"/>
    </source>
</evidence>
<evidence type="ECO:0000256" key="3">
    <source>
        <dbReference type="ARBA" id="ARBA00022691"/>
    </source>
</evidence>
<name>A0A1H1IA07_9BURK</name>
<proteinExistence type="predicted"/>
<dbReference type="AlphaFoldDB" id="A0A1H1IA07"/>
<keyword evidence="6" id="KW-1185">Reference proteome</keyword>
<evidence type="ECO:0000256" key="2">
    <source>
        <dbReference type="ARBA" id="ARBA00022679"/>
    </source>
</evidence>
<reference evidence="6" key="1">
    <citation type="submission" date="2016-10" db="EMBL/GenBank/DDBJ databases">
        <authorList>
            <person name="Varghese N."/>
        </authorList>
    </citation>
    <scope>NUCLEOTIDE SEQUENCE [LARGE SCALE GENOMIC DNA]</scope>
    <source>
        <strain evidence="6">GAS106B</strain>
    </source>
</reference>
<dbReference type="InterPro" id="IPR002935">
    <property type="entry name" value="SAM_O-MeTrfase"/>
</dbReference>
<keyword evidence="2 5" id="KW-0808">Transferase</keyword>